<protein>
    <submittedName>
        <fullName evidence="1">Uncharacterized protein</fullName>
    </submittedName>
</protein>
<comment type="caution">
    <text evidence="1">The sequence shown here is derived from an EMBL/GenBank/DDBJ whole genome shotgun (WGS) entry which is preliminary data.</text>
</comment>
<reference evidence="1 2" key="1">
    <citation type="journal article" date="2022" name="Genome Biol. Evol.">
        <title>The Spruce Budworm Genome: Reconstructing the Evolutionary History of Antifreeze Proteins.</title>
        <authorList>
            <person name="Beliveau C."/>
            <person name="Gagne P."/>
            <person name="Picq S."/>
            <person name="Vernygora O."/>
            <person name="Keeling C.I."/>
            <person name="Pinkney K."/>
            <person name="Doucet D."/>
            <person name="Wen F."/>
            <person name="Johnston J.S."/>
            <person name="Maaroufi H."/>
            <person name="Boyle B."/>
            <person name="Laroche J."/>
            <person name="Dewar K."/>
            <person name="Juretic N."/>
            <person name="Blackburn G."/>
            <person name="Nisole A."/>
            <person name="Brunet B."/>
            <person name="Brandao M."/>
            <person name="Lumley L."/>
            <person name="Duan J."/>
            <person name="Quan G."/>
            <person name="Lucarotti C.J."/>
            <person name="Roe A.D."/>
            <person name="Sperling F.A.H."/>
            <person name="Levesque R.C."/>
            <person name="Cusson M."/>
        </authorList>
    </citation>
    <scope>NUCLEOTIDE SEQUENCE [LARGE SCALE GENOMIC DNA]</scope>
    <source>
        <strain evidence="1">Glfc:IPQL:Cfum</strain>
    </source>
</reference>
<proteinExistence type="predicted"/>
<keyword evidence="2" id="KW-1185">Reference proteome</keyword>
<organism evidence="1 2">
    <name type="scientific">Choristoneura fumiferana</name>
    <name type="common">Spruce budworm moth</name>
    <name type="synonym">Archips fumiferana</name>
    <dbReference type="NCBI Taxonomy" id="7141"/>
    <lineage>
        <taxon>Eukaryota</taxon>
        <taxon>Metazoa</taxon>
        <taxon>Ecdysozoa</taxon>
        <taxon>Arthropoda</taxon>
        <taxon>Hexapoda</taxon>
        <taxon>Insecta</taxon>
        <taxon>Pterygota</taxon>
        <taxon>Neoptera</taxon>
        <taxon>Endopterygota</taxon>
        <taxon>Lepidoptera</taxon>
        <taxon>Glossata</taxon>
        <taxon>Ditrysia</taxon>
        <taxon>Tortricoidea</taxon>
        <taxon>Tortricidae</taxon>
        <taxon>Tortricinae</taxon>
        <taxon>Choristoneura</taxon>
    </lineage>
</organism>
<sequence length="243" mass="28204">MHFYKENITIGRIPINSASETEVAPTITSGLFLFSNFNQSVVRKKFVSCQYADEMGGLGASGDELAFRRRLLVHFRTHTNTFLREVQKMFRGNEYYNTYKMKIRNVFKATPKAVVALKSGRILSPLYDSMCGITLQPRETYVITGRIVHLQAHVNLCGYINKWREVTPRQRKGFRHLYKQGCSCKVKSLTRRFGSHNTCYTRNDECYERHGICLHDRQGQCHWTRAPALTRCLQKHHFNGTKT</sequence>
<gene>
    <name evidence="1" type="ORF">MSG28_007553</name>
</gene>
<dbReference type="Proteomes" id="UP001064048">
    <property type="component" value="Chromosome 12"/>
</dbReference>
<dbReference type="EMBL" id="CM046112">
    <property type="protein sequence ID" value="KAI8428936.1"/>
    <property type="molecule type" value="Genomic_DNA"/>
</dbReference>
<name>A0ACC0JXG7_CHOFU</name>
<evidence type="ECO:0000313" key="2">
    <source>
        <dbReference type="Proteomes" id="UP001064048"/>
    </source>
</evidence>
<accession>A0ACC0JXG7</accession>
<evidence type="ECO:0000313" key="1">
    <source>
        <dbReference type="EMBL" id="KAI8428936.1"/>
    </source>
</evidence>